<reference evidence="7" key="3">
    <citation type="journal article" date="2021" name="Microbiology">
        <title>Metagenomic Analysis of the Microbial Community in the Underground Coal Fire Area (Kemerovo Region, Russia) Revealed Predominance of Thermophilic Members of the Phyla Deinococcus-thermus, Aquificae, and Firmicutes.</title>
        <authorList>
            <person name="Kadnikov V."/>
            <person name="Mardanov A.V."/>
            <person name="Beletsky A.V."/>
            <person name="Karnachuk O.V."/>
            <person name="Ravin N.V."/>
        </authorList>
    </citation>
    <scope>NUCLEOTIDE SEQUENCE</scope>
    <source>
        <strain evidence="7">RBS10-49</strain>
    </source>
</reference>
<dbReference type="GO" id="GO:0003677">
    <property type="term" value="F:DNA binding"/>
    <property type="evidence" value="ECO:0007669"/>
    <property type="project" value="UniProtKB-KW"/>
</dbReference>
<dbReference type="InterPro" id="IPR036390">
    <property type="entry name" value="WH_DNA-bd_sf"/>
</dbReference>
<evidence type="ECO:0000256" key="1">
    <source>
        <dbReference type="ARBA" id="ARBA00010466"/>
    </source>
</evidence>
<evidence type="ECO:0000259" key="6">
    <source>
        <dbReference type="Pfam" id="PF21715"/>
    </source>
</evidence>
<evidence type="ECO:0000256" key="3">
    <source>
        <dbReference type="ARBA" id="ARBA00023125"/>
    </source>
</evidence>
<dbReference type="Proteomes" id="UP000244180">
    <property type="component" value="Unassembled WGS sequence"/>
</dbReference>
<protein>
    <submittedName>
        <fullName evidence="8">Uncharacterized protein</fullName>
    </submittedName>
</protein>
<reference evidence="8 10" key="1">
    <citation type="submission" date="2015-09" db="EMBL/GenBank/DDBJ databases">
        <title>Draft genome sequence of Hydrogenibacillus schlegelii DSM 2000.</title>
        <authorList>
            <person name="Hemp J."/>
        </authorList>
    </citation>
    <scope>NUCLEOTIDE SEQUENCE [LARGE SCALE GENOMIC DNA]</scope>
    <source>
        <strain evidence="8 10">MA 48</strain>
    </source>
</reference>
<keyword evidence="2" id="KW-0805">Transcription regulation</keyword>
<evidence type="ECO:0000256" key="2">
    <source>
        <dbReference type="ARBA" id="ARBA00023015"/>
    </source>
</evidence>
<dbReference type="STRING" id="1484.SA87_02635"/>
<comment type="caution">
    <text evidence="8">The sequence shown here is derived from an EMBL/GenBank/DDBJ whole genome shotgun (WGS) entry which is preliminary data.</text>
</comment>
<dbReference type="InterPro" id="IPR048715">
    <property type="entry name" value="CggR_N"/>
</dbReference>
<dbReference type="InterPro" id="IPR007324">
    <property type="entry name" value="Sugar-bd_dom_put"/>
</dbReference>
<name>A0A179IPK7_HYDSH</name>
<evidence type="ECO:0000313" key="8">
    <source>
        <dbReference type="EMBL" id="OAR03551.1"/>
    </source>
</evidence>
<dbReference type="EMBL" id="PEBV01000005">
    <property type="protein sequence ID" value="PTQ54256.1"/>
    <property type="molecule type" value="Genomic_DNA"/>
</dbReference>
<dbReference type="EMBL" id="JXBB01000055">
    <property type="protein sequence ID" value="OAR03551.1"/>
    <property type="molecule type" value="Genomic_DNA"/>
</dbReference>
<dbReference type="InterPro" id="IPR036388">
    <property type="entry name" value="WH-like_DNA-bd_sf"/>
</dbReference>
<keyword evidence="3" id="KW-0238">DNA-binding</keyword>
<dbReference type="Gene3D" id="1.10.10.10">
    <property type="entry name" value="Winged helix-like DNA-binding domain superfamily/Winged helix DNA-binding domain"/>
    <property type="match status" value="1"/>
</dbReference>
<keyword evidence="10" id="KW-1185">Reference proteome</keyword>
<comment type="similarity">
    <text evidence="1">Belongs to the SorC transcriptional regulatory family.</text>
</comment>
<feature type="domain" description="Sugar-binding" evidence="5">
    <location>
        <begin position="96"/>
        <end position="339"/>
    </location>
</feature>
<dbReference type="PANTHER" id="PTHR34294">
    <property type="entry name" value="TRANSCRIPTIONAL REGULATOR-RELATED"/>
    <property type="match status" value="1"/>
</dbReference>
<dbReference type="Proteomes" id="UP000243024">
    <property type="component" value="Unassembled WGS sequence"/>
</dbReference>
<evidence type="ECO:0000313" key="9">
    <source>
        <dbReference type="EMBL" id="PTQ54256.1"/>
    </source>
</evidence>
<dbReference type="OrthoDB" id="9793820at2"/>
<organism evidence="8 10">
    <name type="scientific">Hydrogenibacillus schlegelii</name>
    <name type="common">Bacillus schlegelii</name>
    <dbReference type="NCBI Taxonomy" id="1484"/>
    <lineage>
        <taxon>Bacteria</taxon>
        <taxon>Bacillati</taxon>
        <taxon>Bacillota</taxon>
        <taxon>Bacilli</taxon>
        <taxon>Bacillales</taxon>
        <taxon>Bacillales Family X. Incertae Sedis</taxon>
        <taxon>Hydrogenibacillus</taxon>
    </lineage>
</organism>
<sequence length="349" mass="37335">MSSDLEAALGLFERLLPELRPSLARRLSALEAIALFGPVGRRALAERLGLTERVLRAEIEALERQGLVVVGGRGVVASPDGLTLLEAFEPLVDAFSALRTLARTVERLLGLKRVVVVPGDVARQPDDLAAVARAAAIALERAMKEARVIAVAGGTTMAAVAEVFRPRRKHPEVTFVPARGGLGEHIDIQADTIAARLADRAGGRFVRLGVPDQLSPETIRAMLEEADVRRRLDEVRRAEVVFHGIGDAKTMSLRRRADAAIRAELERRGAVSEAFGAYYDGDGRLVAQMPTIGLSIEELRAKRCIAVAAGRPKAAAIISLAKTGLFQELITDQGAAEAIRNGLAPPPAD</sequence>
<evidence type="ECO:0000313" key="7">
    <source>
        <dbReference type="EMBL" id="MBT9281238.1"/>
    </source>
</evidence>
<dbReference type="EMBL" id="JAHHQF010000037">
    <property type="protein sequence ID" value="MBT9281238.1"/>
    <property type="molecule type" value="Genomic_DNA"/>
</dbReference>
<gene>
    <name evidence="9" type="ORF">HSCHL_0535</name>
    <name evidence="7" type="ORF">KM312_00990</name>
    <name evidence="8" type="ORF">SA87_02635</name>
</gene>
<dbReference type="Pfam" id="PF21715">
    <property type="entry name" value="CggR_N"/>
    <property type="match status" value="1"/>
</dbReference>
<accession>A0A179IPK7</accession>
<dbReference type="PANTHER" id="PTHR34294:SF5">
    <property type="entry name" value="CENTRAL GLYCOLYTIC GENES REGULATOR"/>
    <property type="match status" value="1"/>
</dbReference>
<feature type="domain" description="CggR N-terminal DNA binding" evidence="6">
    <location>
        <begin position="24"/>
        <end position="91"/>
    </location>
</feature>
<dbReference type="Proteomes" id="UP000748108">
    <property type="component" value="Unassembled WGS sequence"/>
</dbReference>
<keyword evidence="4" id="KW-0804">Transcription</keyword>
<dbReference type="AlphaFoldDB" id="A0A179IPK7"/>
<dbReference type="InterPro" id="IPR037171">
    <property type="entry name" value="NagB/RpiA_transferase-like"/>
</dbReference>
<reference evidence="9 11" key="2">
    <citation type="submission" date="2017-08" db="EMBL/GenBank/DDBJ databases">
        <title>Burning lignite coal seam in the remote Altai Mountains harbors a hydrogen-driven thermophilic microbial community.</title>
        <authorList>
            <person name="Kadnikov V.V."/>
            <person name="Mardanov A.V."/>
            <person name="Ivasenko D."/>
            <person name="Beletsky A.V."/>
            <person name="Karnachuk O.V."/>
            <person name="Ravin N.V."/>
        </authorList>
    </citation>
    <scope>NUCLEOTIDE SEQUENCE [LARGE SCALE GENOMIC DNA]</scope>
    <source>
        <strain evidence="9">AL33</strain>
    </source>
</reference>
<dbReference type="SUPFAM" id="SSF100950">
    <property type="entry name" value="NagB/RpiA/CoA transferase-like"/>
    <property type="match status" value="1"/>
</dbReference>
<dbReference type="InterPro" id="IPR051054">
    <property type="entry name" value="SorC_transcr_regulators"/>
</dbReference>
<evidence type="ECO:0000259" key="5">
    <source>
        <dbReference type="Pfam" id="PF04198"/>
    </source>
</evidence>
<dbReference type="RefSeq" id="WP_066202833.1">
    <property type="nucleotide sequence ID" value="NZ_CBCSAS010000002.1"/>
</dbReference>
<dbReference type="SUPFAM" id="SSF46785">
    <property type="entry name" value="Winged helix' DNA-binding domain"/>
    <property type="match status" value="1"/>
</dbReference>
<evidence type="ECO:0000313" key="11">
    <source>
        <dbReference type="Proteomes" id="UP000244180"/>
    </source>
</evidence>
<evidence type="ECO:0000313" key="10">
    <source>
        <dbReference type="Proteomes" id="UP000243024"/>
    </source>
</evidence>
<evidence type="ECO:0000256" key="4">
    <source>
        <dbReference type="ARBA" id="ARBA00023163"/>
    </source>
</evidence>
<dbReference type="Pfam" id="PF04198">
    <property type="entry name" value="Sugar-bind"/>
    <property type="match status" value="1"/>
</dbReference>
<dbReference type="Gene3D" id="3.40.50.1360">
    <property type="match status" value="1"/>
</dbReference>
<dbReference type="GO" id="GO:0030246">
    <property type="term" value="F:carbohydrate binding"/>
    <property type="evidence" value="ECO:0007669"/>
    <property type="project" value="InterPro"/>
</dbReference>
<proteinExistence type="inferred from homology"/>